<dbReference type="eggNOG" id="COG2227">
    <property type="taxonomic scope" value="Bacteria"/>
</dbReference>
<gene>
    <name evidence="1" type="ORF">A1QO_10740</name>
</gene>
<organism evidence="1 2">
    <name type="scientific">Vibrio genomosp. F10 str. ZF-129</name>
    <dbReference type="NCBI Taxonomy" id="1187848"/>
    <lineage>
        <taxon>Bacteria</taxon>
        <taxon>Pseudomonadati</taxon>
        <taxon>Pseudomonadota</taxon>
        <taxon>Gammaproteobacteria</taxon>
        <taxon>Vibrionales</taxon>
        <taxon>Vibrionaceae</taxon>
        <taxon>Vibrio</taxon>
    </lineage>
</organism>
<evidence type="ECO:0008006" key="3">
    <source>
        <dbReference type="Google" id="ProtNLM"/>
    </source>
</evidence>
<dbReference type="OrthoDB" id="574053at2"/>
<evidence type="ECO:0000313" key="2">
    <source>
        <dbReference type="Proteomes" id="UP000094741"/>
    </source>
</evidence>
<sequence length="189" mass="22130">MIEMLPLKEYIIQGKHQFHNITKKASYVVGIDINRAGIKQLKELSYNVEYCDVFSDNHQYLEDEYDYVVLSHVLEHIVDLTGFLEQVVNKVKTKEFIFAVPNAYNIKHALPTLLLQRERVSNDHYYTFTPITFIKLIEALEFEAIALYFDQDRTIRNGNRHVILGRVWSYIKSKVFTKSGDIILIARSN</sequence>
<dbReference type="EMBL" id="AJYQ02000107">
    <property type="protein sequence ID" value="OEE33149.1"/>
    <property type="molecule type" value="Genomic_DNA"/>
</dbReference>
<dbReference type="STRING" id="1187848.A1QO_10740"/>
<protein>
    <recommendedName>
        <fullName evidence="3">Methyltransferase type 12</fullName>
    </recommendedName>
</protein>
<evidence type="ECO:0000313" key="1">
    <source>
        <dbReference type="EMBL" id="OEE33149.1"/>
    </source>
</evidence>
<dbReference type="AlphaFoldDB" id="A0A1E5BEE6"/>
<dbReference type="Proteomes" id="UP000094741">
    <property type="component" value="Unassembled WGS sequence"/>
</dbReference>
<dbReference type="Gene3D" id="3.40.50.150">
    <property type="entry name" value="Vaccinia Virus protein VP39"/>
    <property type="match status" value="1"/>
</dbReference>
<dbReference type="Pfam" id="PF13489">
    <property type="entry name" value="Methyltransf_23"/>
    <property type="match status" value="1"/>
</dbReference>
<dbReference type="RefSeq" id="WP_017040699.1">
    <property type="nucleotide sequence ID" value="NZ_AJYQ02000107.1"/>
</dbReference>
<accession>A0A1E5BEE6</accession>
<proteinExistence type="predicted"/>
<reference evidence="1 2" key="1">
    <citation type="journal article" date="2012" name="Science">
        <title>Ecological populations of bacteria act as socially cohesive units of antibiotic production and resistance.</title>
        <authorList>
            <person name="Cordero O.X."/>
            <person name="Wildschutte H."/>
            <person name="Kirkup B."/>
            <person name="Proehl S."/>
            <person name="Ngo L."/>
            <person name="Hussain F."/>
            <person name="Le Roux F."/>
            <person name="Mincer T."/>
            <person name="Polz M.F."/>
        </authorList>
    </citation>
    <scope>NUCLEOTIDE SEQUENCE [LARGE SCALE GENOMIC DNA]</scope>
    <source>
        <strain evidence="1 2">ZF-129</strain>
    </source>
</reference>
<name>A0A1E5BEE6_9VIBR</name>
<comment type="caution">
    <text evidence="1">The sequence shown here is derived from an EMBL/GenBank/DDBJ whole genome shotgun (WGS) entry which is preliminary data.</text>
</comment>
<dbReference type="InterPro" id="IPR029063">
    <property type="entry name" value="SAM-dependent_MTases_sf"/>
</dbReference>
<dbReference type="SUPFAM" id="SSF53335">
    <property type="entry name" value="S-adenosyl-L-methionine-dependent methyltransferases"/>
    <property type="match status" value="1"/>
</dbReference>